<evidence type="ECO:0000313" key="4">
    <source>
        <dbReference type="Proteomes" id="UP000295531"/>
    </source>
</evidence>
<gene>
    <name evidence="3" type="ORF">DEU29_102192</name>
</gene>
<proteinExistence type="predicted"/>
<sequence length="185" mass="20814">MLRAGFLLLIWVLSPLATAHQPKSYDGVADELADQLVAQIQHSQYDDGYSQLGLTRWVMADSLELPHPHDSVTSLSHQLSESLYAHLQERNVRLIDYRAQDFVSLSEDGSTLLTRDPEQLNQQPALDWVLVGTMAPEQGGVIVNLRIIDRTSQQVLAAANRFVPKHLYASNRRSEVVDGKLQRNF</sequence>
<dbReference type="OrthoDB" id="6236745at2"/>
<feature type="signal peptide" evidence="1">
    <location>
        <begin position="1"/>
        <end position="19"/>
    </location>
</feature>
<dbReference type="EMBL" id="SNXI01000002">
    <property type="protein sequence ID" value="TDP40292.1"/>
    <property type="molecule type" value="Genomic_DNA"/>
</dbReference>
<dbReference type="Proteomes" id="UP000295531">
    <property type="component" value="Unassembled WGS sequence"/>
</dbReference>
<comment type="caution">
    <text evidence="3">The sequence shown here is derived from an EMBL/GenBank/DDBJ whole genome shotgun (WGS) entry which is preliminary data.</text>
</comment>
<protein>
    <recommendedName>
        <fullName evidence="2">FlgO domain-containing protein</fullName>
    </recommendedName>
</protein>
<evidence type="ECO:0000313" key="3">
    <source>
        <dbReference type="EMBL" id="TDP40292.1"/>
    </source>
</evidence>
<reference evidence="3 4" key="1">
    <citation type="submission" date="2019-03" db="EMBL/GenBank/DDBJ databases">
        <title>Freshwater and sediment microbial communities from various areas in North America, analyzing microbe dynamics in response to fracking.</title>
        <authorList>
            <person name="Lamendella R."/>
        </authorList>
    </citation>
    <scope>NUCLEOTIDE SEQUENCE [LARGE SCALE GENOMIC DNA]</scope>
    <source>
        <strain evidence="3 4">18_TX</strain>
    </source>
</reference>
<dbReference type="AlphaFoldDB" id="A0A4R6PNY0"/>
<organism evidence="3 4">
    <name type="scientific">Idiomarina aquatica</name>
    <dbReference type="NCBI Taxonomy" id="1327752"/>
    <lineage>
        <taxon>Bacteria</taxon>
        <taxon>Pseudomonadati</taxon>
        <taxon>Pseudomonadota</taxon>
        <taxon>Gammaproteobacteria</taxon>
        <taxon>Alteromonadales</taxon>
        <taxon>Idiomarinaceae</taxon>
        <taxon>Idiomarina</taxon>
    </lineage>
</organism>
<evidence type="ECO:0000256" key="1">
    <source>
        <dbReference type="SAM" id="SignalP"/>
    </source>
</evidence>
<keyword evidence="1" id="KW-0732">Signal</keyword>
<name>A0A4R6PNY0_9GAMM</name>
<dbReference type="Pfam" id="PF17680">
    <property type="entry name" value="FlgO"/>
    <property type="match status" value="1"/>
</dbReference>
<evidence type="ECO:0000259" key="2">
    <source>
        <dbReference type="Pfam" id="PF17680"/>
    </source>
</evidence>
<accession>A0A4R6PNY0</accession>
<dbReference type="InterPro" id="IPR041215">
    <property type="entry name" value="FlgO_dom"/>
</dbReference>
<feature type="chain" id="PRO_5020852783" description="FlgO domain-containing protein" evidence="1">
    <location>
        <begin position="20"/>
        <end position="185"/>
    </location>
</feature>
<dbReference type="RefSeq" id="WP_133538752.1">
    <property type="nucleotide sequence ID" value="NZ_SNXI01000002.1"/>
</dbReference>
<keyword evidence="4" id="KW-1185">Reference proteome</keyword>
<feature type="domain" description="FlgO" evidence="2">
    <location>
        <begin position="31"/>
        <end position="166"/>
    </location>
</feature>